<dbReference type="SUPFAM" id="SSF90123">
    <property type="entry name" value="ABC transporter transmembrane region"/>
    <property type="match status" value="1"/>
</dbReference>
<dbReference type="Gene3D" id="1.20.1560.10">
    <property type="entry name" value="ABC transporter type 1, transmembrane domain"/>
    <property type="match status" value="1"/>
</dbReference>
<sequence>MKRLERLSRALRLARRFGPEVTHHRRGLFVVAGASLLATGLALARPWPIAWIFDLALVPVAAGEADSPLRTVVLGTLAALGIAGGLALVEYWRSVRMAEIGHDFTRQLRTRIFGHLAQLPPSFHSSHKTGDLLVRLMGDVPLVRTMVIDSTIELSTRLLLALGVMAMLFVLDPLLAAAVLLAGPLLLYSTRLMTKRLTVAIRKQRSKEGQLADFLHEAISGSEVVQSLGGASHVVRRFKRNNRTSVRAGLKAARLASALSAIVEGQLGLALAIAVGLGSWRVLEGALSPGELLAFLSYTRGLLKPVRGAARHAERIARGTAGAERVLHVLDQRSGLREARDAALPPARPERIVISDLHYRYATGYEALAGVNLSLQRGELVALVGRNGAGKSTLAMLMARLEDPSSGKITIDGLNLDRYQLEPLRRRVGLVLQQSVLFGESLRENLLLAAPEATDEQLLEALATADGLELVQDLPEGLDTVLGSSGKGLSGGQMRRLCLARTLLGDPGVIIVDEPFAGLDRPGVERVLECLRNLANDRIVVVIAHDLADLSSFDRIIWLENGRVEDQGRHQELVSRAPRYREVLRAAAGGEL</sequence>
<keyword evidence="6 7" id="KW-0472">Membrane</keyword>
<dbReference type="GO" id="GO:0005886">
    <property type="term" value="C:plasma membrane"/>
    <property type="evidence" value="ECO:0007669"/>
    <property type="project" value="UniProtKB-SubCell"/>
</dbReference>
<accession>A0A518BDL7</accession>
<comment type="subcellular location">
    <subcellularLocation>
        <location evidence="1">Cell membrane</location>
        <topology evidence="1">Multi-pass membrane protein</topology>
    </subcellularLocation>
</comment>
<feature type="transmembrane region" description="Helical" evidence="7">
    <location>
        <begin position="158"/>
        <end position="188"/>
    </location>
</feature>
<evidence type="ECO:0000256" key="4">
    <source>
        <dbReference type="ARBA" id="ARBA00022840"/>
    </source>
</evidence>
<dbReference type="SUPFAM" id="SSF52540">
    <property type="entry name" value="P-loop containing nucleoside triphosphate hydrolases"/>
    <property type="match status" value="1"/>
</dbReference>
<dbReference type="PROSITE" id="PS50929">
    <property type="entry name" value="ABC_TM1F"/>
    <property type="match status" value="1"/>
</dbReference>
<dbReference type="AlphaFoldDB" id="A0A518BDL7"/>
<feature type="domain" description="ABC transporter" evidence="8">
    <location>
        <begin position="352"/>
        <end position="586"/>
    </location>
</feature>
<dbReference type="InterPro" id="IPR003439">
    <property type="entry name" value="ABC_transporter-like_ATP-bd"/>
</dbReference>
<reference evidence="10 11" key="1">
    <citation type="submission" date="2019-02" db="EMBL/GenBank/DDBJ databases">
        <title>Deep-cultivation of Planctomycetes and their phenomic and genomic characterization uncovers novel biology.</title>
        <authorList>
            <person name="Wiegand S."/>
            <person name="Jogler M."/>
            <person name="Boedeker C."/>
            <person name="Pinto D."/>
            <person name="Vollmers J."/>
            <person name="Rivas-Marin E."/>
            <person name="Kohn T."/>
            <person name="Peeters S.H."/>
            <person name="Heuer A."/>
            <person name="Rast P."/>
            <person name="Oberbeckmann S."/>
            <person name="Bunk B."/>
            <person name="Jeske O."/>
            <person name="Meyerdierks A."/>
            <person name="Storesund J.E."/>
            <person name="Kallscheuer N."/>
            <person name="Luecker S."/>
            <person name="Lage O.M."/>
            <person name="Pohl T."/>
            <person name="Merkel B.J."/>
            <person name="Hornburger P."/>
            <person name="Mueller R.-W."/>
            <person name="Bruemmer F."/>
            <person name="Labrenz M."/>
            <person name="Spormann A.M."/>
            <person name="Op den Camp H."/>
            <person name="Overmann J."/>
            <person name="Amann R."/>
            <person name="Jetten M.S.M."/>
            <person name="Mascher T."/>
            <person name="Medema M.H."/>
            <person name="Devos D.P."/>
            <person name="Kaster A.-K."/>
            <person name="Ovreas L."/>
            <person name="Rohde M."/>
            <person name="Galperin M.Y."/>
            <person name="Jogler C."/>
        </authorList>
    </citation>
    <scope>NUCLEOTIDE SEQUENCE [LARGE SCALE GENOMIC DNA]</scope>
    <source>
        <strain evidence="10 11">Pla133</strain>
    </source>
</reference>
<dbReference type="EMBL" id="CP036287">
    <property type="protein sequence ID" value="QDU65081.1"/>
    <property type="molecule type" value="Genomic_DNA"/>
</dbReference>
<keyword evidence="11" id="KW-1185">Reference proteome</keyword>
<protein>
    <submittedName>
        <fullName evidence="10">Multidrug export ATP-binding/permease protein</fullName>
        <ecNumber evidence="10">3.6.3.-</ecNumber>
    </submittedName>
</protein>
<dbReference type="EC" id="3.6.3.-" evidence="10"/>
<organism evidence="10 11">
    <name type="scientific">Engelhardtia mirabilis</name>
    <dbReference type="NCBI Taxonomy" id="2528011"/>
    <lineage>
        <taxon>Bacteria</taxon>
        <taxon>Pseudomonadati</taxon>
        <taxon>Planctomycetota</taxon>
        <taxon>Planctomycetia</taxon>
        <taxon>Planctomycetia incertae sedis</taxon>
        <taxon>Engelhardtia</taxon>
    </lineage>
</organism>
<feature type="transmembrane region" description="Helical" evidence="7">
    <location>
        <begin position="68"/>
        <end position="89"/>
    </location>
</feature>
<dbReference type="PANTHER" id="PTHR24221">
    <property type="entry name" value="ATP-BINDING CASSETTE SUB-FAMILY B"/>
    <property type="match status" value="1"/>
</dbReference>
<feature type="domain" description="ABC transmembrane type-1" evidence="9">
    <location>
        <begin position="29"/>
        <end position="318"/>
    </location>
</feature>
<dbReference type="Pfam" id="PF00005">
    <property type="entry name" value="ABC_tran"/>
    <property type="match status" value="1"/>
</dbReference>
<dbReference type="InterPro" id="IPR036640">
    <property type="entry name" value="ABC1_TM_sf"/>
</dbReference>
<dbReference type="KEGG" id="pbap:Pla133_01440"/>
<dbReference type="PROSITE" id="PS00211">
    <property type="entry name" value="ABC_TRANSPORTER_1"/>
    <property type="match status" value="1"/>
</dbReference>
<dbReference type="Pfam" id="PF00664">
    <property type="entry name" value="ABC_membrane"/>
    <property type="match status" value="1"/>
</dbReference>
<dbReference type="GO" id="GO:0140359">
    <property type="term" value="F:ABC-type transporter activity"/>
    <property type="evidence" value="ECO:0007669"/>
    <property type="project" value="InterPro"/>
</dbReference>
<dbReference type="GO" id="GO:0016887">
    <property type="term" value="F:ATP hydrolysis activity"/>
    <property type="evidence" value="ECO:0007669"/>
    <property type="project" value="InterPro"/>
</dbReference>
<dbReference type="InterPro" id="IPR011527">
    <property type="entry name" value="ABC1_TM_dom"/>
</dbReference>
<keyword evidence="3" id="KW-0547">Nucleotide-binding</keyword>
<evidence type="ECO:0000256" key="1">
    <source>
        <dbReference type="ARBA" id="ARBA00004651"/>
    </source>
</evidence>
<dbReference type="InterPro" id="IPR003593">
    <property type="entry name" value="AAA+_ATPase"/>
</dbReference>
<dbReference type="PROSITE" id="PS50893">
    <property type="entry name" value="ABC_TRANSPORTER_2"/>
    <property type="match status" value="1"/>
</dbReference>
<evidence type="ECO:0000313" key="11">
    <source>
        <dbReference type="Proteomes" id="UP000316921"/>
    </source>
</evidence>
<dbReference type="InterPro" id="IPR039421">
    <property type="entry name" value="Type_1_exporter"/>
</dbReference>
<dbReference type="PANTHER" id="PTHR24221:SF468">
    <property type="entry name" value="ABC TRANSPORTER"/>
    <property type="match status" value="1"/>
</dbReference>
<name>A0A518BDL7_9BACT</name>
<proteinExistence type="predicted"/>
<evidence type="ECO:0000259" key="8">
    <source>
        <dbReference type="PROSITE" id="PS50893"/>
    </source>
</evidence>
<dbReference type="InterPro" id="IPR027417">
    <property type="entry name" value="P-loop_NTPase"/>
</dbReference>
<dbReference type="RefSeq" id="WP_419191997.1">
    <property type="nucleotide sequence ID" value="NZ_CP036287.1"/>
</dbReference>
<keyword evidence="2 7" id="KW-0812">Transmembrane</keyword>
<evidence type="ECO:0000259" key="9">
    <source>
        <dbReference type="PROSITE" id="PS50929"/>
    </source>
</evidence>
<dbReference type="SMART" id="SM00382">
    <property type="entry name" value="AAA"/>
    <property type="match status" value="1"/>
</dbReference>
<gene>
    <name evidence="10" type="ORF">Pla133_01440</name>
</gene>
<keyword evidence="5 7" id="KW-1133">Transmembrane helix</keyword>
<dbReference type="GO" id="GO:0005524">
    <property type="term" value="F:ATP binding"/>
    <property type="evidence" value="ECO:0007669"/>
    <property type="project" value="UniProtKB-KW"/>
</dbReference>
<evidence type="ECO:0000256" key="7">
    <source>
        <dbReference type="SAM" id="Phobius"/>
    </source>
</evidence>
<evidence type="ECO:0000256" key="3">
    <source>
        <dbReference type="ARBA" id="ARBA00022741"/>
    </source>
</evidence>
<dbReference type="Gene3D" id="3.40.50.300">
    <property type="entry name" value="P-loop containing nucleotide triphosphate hydrolases"/>
    <property type="match status" value="1"/>
</dbReference>
<keyword evidence="10" id="KW-0378">Hydrolase</keyword>
<evidence type="ECO:0000256" key="5">
    <source>
        <dbReference type="ARBA" id="ARBA00022989"/>
    </source>
</evidence>
<dbReference type="Proteomes" id="UP000316921">
    <property type="component" value="Chromosome"/>
</dbReference>
<evidence type="ECO:0000256" key="2">
    <source>
        <dbReference type="ARBA" id="ARBA00022692"/>
    </source>
</evidence>
<dbReference type="GO" id="GO:0034040">
    <property type="term" value="F:ATPase-coupled lipid transmembrane transporter activity"/>
    <property type="evidence" value="ECO:0007669"/>
    <property type="project" value="TreeGrafter"/>
</dbReference>
<dbReference type="InterPro" id="IPR017871">
    <property type="entry name" value="ABC_transporter-like_CS"/>
</dbReference>
<evidence type="ECO:0000256" key="6">
    <source>
        <dbReference type="ARBA" id="ARBA00023136"/>
    </source>
</evidence>
<evidence type="ECO:0000313" key="10">
    <source>
        <dbReference type="EMBL" id="QDU65081.1"/>
    </source>
</evidence>
<keyword evidence="4 10" id="KW-0067">ATP-binding</keyword>